<gene>
    <name evidence="4" type="ORF">ACE1CA_03485</name>
</gene>
<name>A0ABV4WES1_9CYAN</name>
<organism evidence="4 5">
    <name type="scientific">Floridaenema evergladense BLCC-F167</name>
    <dbReference type="NCBI Taxonomy" id="3153639"/>
    <lineage>
        <taxon>Bacteria</taxon>
        <taxon>Bacillati</taxon>
        <taxon>Cyanobacteriota</taxon>
        <taxon>Cyanophyceae</taxon>
        <taxon>Oscillatoriophycideae</taxon>
        <taxon>Aerosakkonematales</taxon>
        <taxon>Aerosakkonemataceae</taxon>
        <taxon>Floridanema</taxon>
        <taxon>Floridanema evergladense</taxon>
    </lineage>
</organism>
<accession>A0ABV4WES1</accession>
<dbReference type="InterPro" id="IPR012128">
    <property type="entry name" value="Phycobilisome_asu/bsu"/>
</dbReference>
<evidence type="ECO:0000313" key="5">
    <source>
        <dbReference type="Proteomes" id="UP001576780"/>
    </source>
</evidence>
<comment type="caution">
    <text evidence="4">The sequence shown here is derived from an EMBL/GenBank/DDBJ whole genome shotgun (WGS) entry which is preliminary data.</text>
</comment>
<keyword evidence="2" id="KW-0157">Chromophore</keyword>
<dbReference type="InterPro" id="IPR038719">
    <property type="entry name" value="Phycobilisome_asu/bsu_sf"/>
</dbReference>
<comment type="similarity">
    <text evidence="1">Belongs to the phycobiliprotein family.</text>
</comment>
<dbReference type="SUPFAM" id="SSF46458">
    <property type="entry name" value="Globin-like"/>
    <property type="match status" value="1"/>
</dbReference>
<keyword evidence="5" id="KW-1185">Reference proteome</keyword>
<dbReference type="Gene3D" id="1.10.490.20">
    <property type="entry name" value="Phycocyanins"/>
    <property type="match status" value="1"/>
</dbReference>
<dbReference type="EMBL" id="JBHFNT010000037">
    <property type="protein sequence ID" value="MFB2833575.1"/>
    <property type="molecule type" value="Genomic_DNA"/>
</dbReference>
<evidence type="ECO:0000313" key="4">
    <source>
        <dbReference type="EMBL" id="MFB2833575.1"/>
    </source>
</evidence>
<proteinExistence type="inferred from homology"/>
<dbReference type="Proteomes" id="UP001576780">
    <property type="component" value="Unassembled WGS sequence"/>
</dbReference>
<dbReference type="RefSeq" id="WP_413276031.1">
    <property type="nucleotide sequence ID" value="NZ_JBHFNT010000037.1"/>
</dbReference>
<keyword evidence="3" id="KW-0089">Bile pigment</keyword>
<evidence type="ECO:0000256" key="2">
    <source>
        <dbReference type="ARBA" id="ARBA00022991"/>
    </source>
</evidence>
<protein>
    <submittedName>
        <fullName evidence="4">Uncharacterized protein</fullName>
    </submittedName>
</protein>
<reference evidence="4 5" key="1">
    <citation type="submission" date="2024-09" db="EMBL/GenBank/DDBJ databases">
        <title>Floridaenema gen nov. (Aerosakkonemataceae, Aerosakkonematales ord. nov., Cyanobacteria) from benthic tropical and subtropical fresh waters, with the description of four new species.</title>
        <authorList>
            <person name="Moretto J.A."/>
            <person name="Berthold D.E."/>
            <person name="Lefler F.W."/>
            <person name="Huang I.-S."/>
            <person name="Laughinghouse H. IV."/>
        </authorList>
    </citation>
    <scope>NUCLEOTIDE SEQUENCE [LARGE SCALE GENOMIC DNA]</scope>
    <source>
        <strain evidence="4 5">BLCC-F167</strain>
    </source>
</reference>
<dbReference type="Pfam" id="PF00502">
    <property type="entry name" value="Phycobilisome"/>
    <property type="match status" value="1"/>
</dbReference>
<evidence type="ECO:0000256" key="1">
    <source>
        <dbReference type="ARBA" id="ARBA00008182"/>
    </source>
</evidence>
<sequence>MKPQLEYQSVNLSKDREIESLAKQWAKKYVRKLEEHTDSLDENRELSTKNQRLSIAEKLRYSLRNISLQAWNKTEYLIGQEIERHQINPKLIDPWQISEEVFNIFEKTLEIYAQTLSPQYLSRIISPYLGAIRKKHTAIDPRVIGFVSMQFHYTGLMLTEDLSMRNKNELLTYLKVIDDHLYMPLQRAYDAAANQDYNSQSLMVVQQLLPASTEIARNICERVIELYPNYSTYSGSLKNPVVKTATIRDVEMFQVYLWVCVLENSVAAIQQELFPLCVMIYPTLKVRWELVRQMINLLGKEISSRLGREQQQLFIPYFQALREMFSPEVFPESLTERV</sequence>
<evidence type="ECO:0000256" key="3">
    <source>
        <dbReference type="ARBA" id="ARBA00023307"/>
    </source>
</evidence>
<dbReference type="InterPro" id="IPR009050">
    <property type="entry name" value="Globin-like_sf"/>
</dbReference>